<keyword evidence="3" id="KW-0064">Aspartyl protease</keyword>
<comment type="caution">
    <text evidence="5">The sequence shown here is derived from an EMBL/GenBank/DDBJ whole genome shotgun (WGS) entry which is preliminary data.</text>
</comment>
<dbReference type="NCBIfam" id="NF045519">
    <property type="entry name" value="NiFeSe_H2_mat"/>
    <property type="match status" value="1"/>
</dbReference>
<gene>
    <name evidence="5" type="ORF">FVW20_14820</name>
</gene>
<dbReference type="Proteomes" id="UP001194469">
    <property type="component" value="Unassembled WGS sequence"/>
</dbReference>
<dbReference type="EMBL" id="VRYY01000518">
    <property type="protein sequence ID" value="MBG3878248.1"/>
    <property type="molecule type" value="Genomic_DNA"/>
</dbReference>
<proteinExistence type="inferred from homology"/>
<name>A0ABS0J928_9BACT</name>
<dbReference type="Gene3D" id="3.40.50.1450">
    <property type="entry name" value="HybD-like"/>
    <property type="match status" value="1"/>
</dbReference>
<keyword evidence="6" id="KW-1185">Reference proteome</keyword>
<comment type="similarity">
    <text evidence="1">Belongs to the peptidase A31 family.</text>
</comment>
<dbReference type="CDD" id="cd06062">
    <property type="entry name" value="H2MP_MemB-H2up"/>
    <property type="match status" value="1"/>
</dbReference>
<evidence type="ECO:0000256" key="2">
    <source>
        <dbReference type="ARBA" id="ARBA00022670"/>
    </source>
</evidence>
<dbReference type="RefSeq" id="WP_196610210.1">
    <property type="nucleotide sequence ID" value="NZ_VRYY01000518.1"/>
</dbReference>
<sequence>MQKLLVLGIGNTLLTDDGVGVFAVEELMKETWPRNVTLMDGGTFTQDIFYLFEGYDRLLVLDIVHAKGAPGTIYRLSEDDLVQNEKQRLSIHDVDLIDSLKMAELRGPRPRMQVIGMEPHDFLNWNIGLSEPVQAAFPRFVDVAREEIRTIIAEMEQAG</sequence>
<evidence type="ECO:0000313" key="5">
    <source>
        <dbReference type="EMBL" id="MBG3878248.1"/>
    </source>
</evidence>
<evidence type="ECO:0000256" key="4">
    <source>
        <dbReference type="ARBA" id="ARBA00022801"/>
    </source>
</evidence>
<evidence type="ECO:0000256" key="3">
    <source>
        <dbReference type="ARBA" id="ARBA00022750"/>
    </source>
</evidence>
<reference evidence="5 6" key="1">
    <citation type="submission" date="2019-08" db="EMBL/GenBank/DDBJ databases">
        <authorList>
            <person name="Luo N."/>
        </authorList>
    </citation>
    <scope>NUCLEOTIDE SEQUENCE [LARGE SCALE GENOMIC DNA]</scope>
    <source>
        <strain evidence="5 6">NCIMB 9442</strain>
    </source>
</reference>
<dbReference type="PANTHER" id="PTHR30302">
    <property type="entry name" value="HYDROGENASE 1 MATURATION PROTEASE"/>
    <property type="match status" value="1"/>
</dbReference>
<dbReference type="SUPFAM" id="SSF53163">
    <property type="entry name" value="HybD-like"/>
    <property type="match status" value="1"/>
</dbReference>
<dbReference type="Pfam" id="PF01750">
    <property type="entry name" value="HycI"/>
    <property type="match status" value="1"/>
</dbReference>
<dbReference type="InterPro" id="IPR000671">
    <property type="entry name" value="Peptidase_A31"/>
</dbReference>
<evidence type="ECO:0000313" key="6">
    <source>
        <dbReference type="Proteomes" id="UP001194469"/>
    </source>
</evidence>
<dbReference type="NCBIfam" id="TIGR00072">
    <property type="entry name" value="hydrog_prot"/>
    <property type="match status" value="1"/>
</dbReference>
<dbReference type="GO" id="GO:0008233">
    <property type="term" value="F:peptidase activity"/>
    <property type="evidence" value="ECO:0007669"/>
    <property type="project" value="UniProtKB-KW"/>
</dbReference>
<evidence type="ECO:0000256" key="1">
    <source>
        <dbReference type="ARBA" id="ARBA00006814"/>
    </source>
</evidence>
<keyword evidence="4" id="KW-0378">Hydrolase</keyword>
<protein>
    <submittedName>
        <fullName evidence="5">Hydrogenase maturation protease</fullName>
    </submittedName>
</protein>
<dbReference type="PANTHER" id="PTHR30302:SF1">
    <property type="entry name" value="HYDROGENASE 2 MATURATION PROTEASE"/>
    <property type="match status" value="1"/>
</dbReference>
<accession>A0ABS0J928</accession>
<dbReference type="InterPro" id="IPR023430">
    <property type="entry name" value="Pept_HybD-like_dom_sf"/>
</dbReference>
<organism evidence="5 6">
    <name type="scientific">Nitratidesulfovibrio oxamicus</name>
    <dbReference type="NCBI Taxonomy" id="32016"/>
    <lineage>
        <taxon>Bacteria</taxon>
        <taxon>Pseudomonadati</taxon>
        <taxon>Thermodesulfobacteriota</taxon>
        <taxon>Desulfovibrionia</taxon>
        <taxon>Desulfovibrionales</taxon>
        <taxon>Desulfovibrionaceae</taxon>
        <taxon>Nitratidesulfovibrio</taxon>
    </lineage>
</organism>
<keyword evidence="2 5" id="KW-0645">Protease</keyword>
<dbReference type="PRINTS" id="PR00446">
    <property type="entry name" value="HYDRGNUPTAKE"/>
</dbReference>
<dbReference type="GO" id="GO:0006508">
    <property type="term" value="P:proteolysis"/>
    <property type="evidence" value="ECO:0007669"/>
    <property type="project" value="UniProtKB-KW"/>
</dbReference>